<dbReference type="Proteomes" id="UP000030645">
    <property type="component" value="Unassembled WGS sequence"/>
</dbReference>
<keyword evidence="3" id="KW-1185">Reference proteome</keyword>
<evidence type="ECO:0000256" key="1">
    <source>
        <dbReference type="SAM" id="Phobius"/>
    </source>
</evidence>
<keyword evidence="1" id="KW-1133">Transmembrane helix</keyword>
<dbReference type="AlphaFoldDB" id="W9RE21"/>
<gene>
    <name evidence="2" type="ORF">L484_002026</name>
</gene>
<accession>W9RE21</accession>
<feature type="transmembrane region" description="Helical" evidence="1">
    <location>
        <begin position="36"/>
        <end position="59"/>
    </location>
</feature>
<proteinExistence type="predicted"/>
<evidence type="ECO:0000313" key="2">
    <source>
        <dbReference type="EMBL" id="EXB85109.1"/>
    </source>
</evidence>
<dbReference type="EMBL" id="KE344901">
    <property type="protein sequence ID" value="EXB85109.1"/>
    <property type="molecule type" value="Genomic_DNA"/>
</dbReference>
<name>W9RE21_9ROSA</name>
<keyword evidence="1" id="KW-0472">Membrane</keyword>
<protein>
    <submittedName>
        <fullName evidence="2">Uncharacterized protein</fullName>
    </submittedName>
</protein>
<reference evidence="3" key="1">
    <citation type="submission" date="2013-01" db="EMBL/GenBank/DDBJ databases">
        <title>Draft Genome Sequence of a Mulberry Tree, Morus notabilis C.K. Schneid.</title>
        <authorList>
            <person name="He N."/>
            <person name="Zhao S."/>
        </authorList>
    </citation>
    <scope>NUCLEOTIDE SEQUENCE</scope>
</reference>
<sequence>MKQIEHKGLQEKVNFGSTLKTLVIDLPHGLFSHRRVLAFLVLLRFGLAFFLYKISAVLLGEGGVLRRRVELRWDLASDGATIDGNGSLLASCREASPRFRLQPISSKLLVYEPGNNTALSSFKSTSTGTRLPFISCKPRMRRVDDSEIITETEVANDYAEVYIQLDQPSSSNEQFTDIDEDEIGMEEIVPDPDDDDEDDYDNSNIIVQDDISEEEESTGNASQECGQCLRVDSKLSGLLLTEADDILVDEADFDDDHFDNESDTMDVDEDFQEDHIIVSDDSDGVDDDGYLSDSSLRSTATQLRKSRLKSRSLVIRIL</sequence>
<keyword evidence="1" id="KW-0812">Transmembrane</keyword>
<evidence type="ECO:0000313" key="3">
    <source>
        <dbReference type="Proteomes" id="UP000030645"/>
    </source>
</evidence>
<organism evidence="2 3">
    <name type="scientific">Morus notabilis</name>
    <dbReference type="NCBI Taxonomy" id="981085"/>
    <lineage>
        <taxon>Eukaryota</taxon>
        <taxon>Viridiplantae</taxon>
        <taxon>Streptophyta</taxon>
        <taxon>Embryophyta</taxon>
        <taxon>Tracheophyta</taxon>
        <taxon>Spermatophyta</taxon>
        <taxon>Magnoliopsida</taxon>
        <taxon>eudicotyledons</taxon>
        <taxon>Gunneridae</taxon>
        <taxon>Pentapetalae</taxon>
        <taxon>rosids</taxon>
        <taxon>fabids</taxon>
        <taxon>Rosales</taxon>
        <taxon>Moraceae</taxon>
        <taxon>Moreae</taxon>
        <taxon>Morus</taxon>
    </lineage>
</organism>